<keyword evidence="4 6" id="KW-0339">Growth factor</keyword>
<evidence type="ECO:0000256" key="3">
    <source>
        <dbReference type="ARBA" id="ARBA00022525"/>
    </source>
</evidence>
<dbReference type="RefSeq" id="XP_012945756.1">
    <property type="nucleotide sequence ID" value="XM_013090302.2"/>
</dbReference>
<dbReference type="PANTHER" id="PTHR11848">
    <property type="entry name" value="TGF-BETA FAMILY"/>
    <property type="match status" value="1"/>
</dbReference>
<dbReference type="Gene3D" id="2.60.120.970">
    <property type="match status" value="1"/>
</dbReference>
<evidence type="ECO:0000313" key="9">
    <source>
        <dbReference type="Proteomes" id="UP000694888"/>
    </source>
</evidence>
<evidence type="ECO:0000259" key="8">
    <source>
        <dbReference type="PROSITE" id="PS51362"/>
    </source>
</evidence>
<dbReference type="InterPro" id="IPR001111">
    <property type="entry name" value="TGF-b_propeptide"/>
</dbReference>
<dbReference type="Pfam" id="PF00019">
    <property type="entry name" value="TGF_beta"/>
    <property type="match status" value="1"/>
</dbReference>
<keyword evidence="3" id="KW-0964">Secreted</keyword>
<dbReference type="InterPro" id="IPR017948">
    <property type="entry name" value="TGFb_CS"/>
</dbReference>
<accession>A0ABM1ADS7</accession>
<feature type="compositionally biased region" description="Low complexity" evidence="7">
    <location>
        <begin position="64"/>
        <end position="80"/>
    </location>
</feature>
<feature type="region of interest" description="Disordered" evidence="7">
    <location>
        <begin position="64"/>
        <end position="97"/>
    </location>
</feature>
<evidence type="ECO:0000313" key="10">
    <source>
        <dbReference type="RefSeq" id="XP_012945756.1"/>
    </source>
</evidence>
<dbReference type="PROSITE" id="PS00250">
    <property type="entry name" value="TGF_BETA_1"/>
    <property type="match status" value="1"/>
</dbReference>
<feature type="compositionally biased region" description="Basic residues" evidence="7">
    <location>
        <begin position="346"/>
        <end position="359"/>
    </location>
</feature>
<feature type="domain" description="TGF-beta family profile" evidence="8">
    <location>
        <begin position="369"/>
        <end position="488"/>
    </location>
</feature>
<proteinExistence type="inferred from homology"/>
<dbReference type="PANTHER" id="PTHR11848:SF308">
    <property type="entry name" value="BMP-LIKE PROTEIN UNC-129"/>
    <property type="match status" value="1"/>
</dbReference>
<dbReference type="Gene3D" id="2.10.90.10">
    <property type="entry name" value="Cystine-knot cytokines"/>
    <property type="match status" value="1"/>
</dbReference>
<feature type="region of interest" description="Disordered" evidence="7">
    <location>
        <begin position="341"/>
        <end position="372"/>
    </location>
</feature>
<dbReference type="SMART" id="SM00204">
    <property type="entry name" value="TGFB"/>
    <property type="match status" value="1"/>
</dbReference>
<sequence>MKTRQVTSVKALVCLGSPWGHVSPVLVLVVISLALQPHQTWAAPGRSFPSMPFLPSSPSSSSPLSSIAVSASTHSSSSNRSVHHHHKGDSPPPPDALSRLSKVFGISRIPRRTFHRSPPQYMQELYASITDTGGLSKTSGPYNSNVIRSFPDKDSIHRLHFHYNTSYLESSEKILQAEFHLFKMRPGPAQSREPRPPHVILVKVYQVLDIRDMTSSRNLRLLDARRVSAHAHGWYVFNVTNAVLSWHFGKANNFGLLVTAETASGVHVNGSHVRFAQRNEHHDSKQPILVIFTDDGQPRHATYISPEDEDYQEIKADILRREQQKQHRQSSSFREAIRMLNERERRNRSRHSSRSKRSANNKNRGGNGRRKRTFDVYRYRHNRRSCSRYEMFVDFEEIGWSGWIISPNSYNAYHCLGECPFPLGQSQKPTNHATVQSIVHALGVGKDVGTPCCVPNKLYSISLLYFDDNENVILKQYDDMVVASCGCH</sequence>
<dbReference type="PROSITE" id="PS51362">
    <property type="entry name" value="TGF_BETA_2"/>
    <property type="match status" value="1"/>
</dbReference>
<keyword evidence="5" id="KW-1015">Disulfide bond</keyword>
<dbReference type="Proteomes" id="UP000694888">
    <property type="component" value="Unplaced"/>
</dbReference>
<protein>
    <submittedName>
        <fullName evidence="10">Bone morphogenetic protein 2</fullName>
    </submittedName>
</protein>
<evidence type="ECO:0000256" key="7">
    <source>
        <dbReference type="SAM" id="MobiDB-lite"/>
    </source>
</evidence>
<dbReference type="CDD" id="cd13765">
    <property type="entry name" value="TGF_beta_ADMP"/>
    <property type="match status" value="1"/>
</dbReference>
<dbReference type="InterPro" id="IPR029034">
    <property type="entry name" value="Cystine-knot_cytokine"/>
</dbReference>
<comment type="similarity">
    <text evidence="2 6">Belongs to the TGF-beta family.</text>
</comment>
<evidence type="ECO:0000256" key="5">
    <source>
        <dbReference type="ARBA" id="ARBA00023157"/>
    </source>
</evidence>
<evidence type="ECO:0000256" key="6">
    <source>
        <dbReference type="RuleBase" id="RU000354"/>
    </source>
</evidence>
<dbReference type="InterPro" id="IPR015615">
    <property type="entry name" value="TGF-beta-rel"/>
</dbReference>
<evidence type="ECO:0000256" key="4">
    <source>
        <dbReference type="ARBA" id="ARBA00023030"/>
    </source>
</evidence>
<reference evidence="10" key="1">
    <citation type="submission" date="2025-08" db="UniProtKB">
        <authorList>
            <consortium name="RefSeq"/>
        </authorList>
    </citation>
    <scope>IDENTIFICATION</scope>
</reference>
<dbReference type="Pfam" id="PF00688">
    <property type="entry name" value="TGFb_propeptide"/>
    <property type="match status" value="1"/>
</dbReference>
<keyword evidence="9" id="KW-1185">Reference proteome</keyword>
<organism evidence="9 10">
    <name type="scientific">Aplysia californica</name>
    <name type="common">California sea hare</name>
    <dbReference type="NCBI Taxonomy" id="6500"/>
    <lineage>
        <taxon>Eukaryota</taxon>
        <taxon>Metazoa</taxon>
        <taxon>Spiralia</taxon>
        <taxon>Lophotrochozoa</taxon>
        <taxon>Mollusca</taxon>
        <taxon>Gastropoda</taxon>
        <taxon>Heterobranchia</taxon>
        <taxon>Euthyneura</taxon>
        <taxon>Tectipleura</taxon>
        <taxon>Aplysiida</taxon>
        <taxon>Aplysioidea</taxon>
        <taxon>Aplysiidae</taxon>
        <taxon>Aplysia</taxon>
    </lineage>
</organism>
<dbReference type="SUPFAM" id="SSF57501">
    <property type="entry name" value="Cystine-knot cytokines"/>
    <property type="match status" value="1"/>
</dbReference>
<dbReference type="GeneID" id="101845741"/>
<evidence type="ECO:0000256" key="1">
    <source>
        <dbReference type="ARBA" id="ARBA00004613"/>
    </source>
</evidence>
<dbReference type="InterPro" id="IPR001839">
    <property type="entry name" value="TGF-b_C"/>
</dbReference>
<gene>
    <name evidence="10" type="primary">LOC101845741</name>
</gene>
<evidence type="ECO:0000256" key="2">
    <source>
        <dbReference type="ARBA" id="ARBA00006656"/>
    </source>
</evidence>
<name>A0ABM1ADS7_APLCA</name>
<comment type="subcellular location">
    <subcellularLocation>
        <location evidence="1">Secreted</location>
    </subcellularLocation>
</comment>